<dbReference type="PANTHER" id="PTHR43818:SF11">
    <property type="entry name" value="BCDNA.GH03377"/>
    <property type="match status" value="1"/>
</dbReference>
<evidence type="ECO:0000313" key="5">
    <source>
        <dbReference type="Proteomes" id="UP001494902"/>
    </source>
</evidence>
<keyword evidence="5" id="KW-1185">Reference proteome</keyword>
<evidence type="ECO:0000313" key="4">
    <source>
        <dbReference type="EMBL" id="MEQ3553211.1"/>
    </source>
</evidence>
<comment type="caution">
    <text evidence="4">The sequence shown here is derived from an EMBL/GenBank/DDBJ whole genome shotgun (WGS) entry which is preliminary data.</text>
</comment>
<dbReference type="InterPro" id="IPR055170">
    <property type="entry name" value="GFO_IDH_MocA-like_dom"/>
</dbReference>
<dbReference type="InterPro" id="IPR036291">
    <property type="entry name" value="NAD(P)-bd_dom_sf"/>
</dbReference>
<gene>
    <name evidence="4" type="ORF">WIS52_22305</name>
</gene>
<dbReference type="RefSeq" id="WP_349300284.1">
    <property type="nucleotide sequence ID" value="NZ_JBEDNQ010000010.1"/>
</dbReference>
<dbReference type="InterPro" id="IPR000683">
    <property type="entry name" value="Gfo/Idh/MocA-like_OxRdtase_N"/>
</dbReference>
<dbReference type="Gene3D" id="3.30.360.10">
    <property type="entry name" value="Dihydrodipicolinate Reductase, domain 2"/>
    <property type="match status" value="1"/>
</dbReference>
<evidence type="ECO:0000256" key="1">
    <source>
        <dbReference type="ARBA" id="ARBA00023002"/>
    </source>
</evidence>
<dbReference type="Pfam" id="PF01408">
    <property type="entry name" value="GFO_IDH_MocA"/>
    <property type="match status" value="1"/>
</dbReference>
<dbReference type="PANTHER" id="PTHR43818">
    <property type="entry name" value="BCDNA.GH03377"/>
    <property type="match status" value="1"/>
</dbReference>
<name>A0ABV1KFH5_9PSEU</name>
<evidence type="ECO:0000259" key="3">
    <source>
        <dbReference type="Pfam" id="PF22725"/>
    </source>
</evidence>
<proteinExistence type="predicted"/>
<organism evidence="4 5">
    <name type="scientific">Pseudonocardia nematodicida</name>
    <dbReference type="NCBI Taxonomy" id="1206997"/>
    <lineage>
        <taxon>Bacteria</taxon>
        <taxon>Bacillati</taxon>
        <taxon>Actinomycetota</taxon>
        <taxon>Actinomycetes</taxon>
        <taxon>Pseudonocardiales</taxon>
        <taxon>Pseudonocardiaceae</taxon>
        <taxon>Pseudonocardia</taxon>
    </lineage>
</organism>
<dbReference type="Proteomes" id="UP001494902">
    <property type="component" value="Unassembled WGS sequence"/>
</dbReference>
<dbReference type="Pfam" id="PF22725">
    <property type="entry name" value="GFO_IDH_MocA_C3"/>
    <property type="match status" value="1"/>
</dbReference>
<accession>A0ABV1KFH5</accession>
<dbReference type="InterPro" id="IPR050463">
    <property type="entry name" value="Gfo/Idh/MocA_oxidrdct_glycsds"/>
</dbReference>
<dbReference type="Gene3D" id="3.40.50.720">
    <property type="entry name" value="NAD(P)-binding Rossmann-like Domain"/>
    <property type="match status" value="1"/>
</dbReference>
<dbReference type="SUPFAM" id="SSF55347">
    <property type="entry name" value="Glyceraldehyde-3-phosphate dehydrogenase-like, C-terminal domain"/>
    <property type="match status" value="1"/>
</dbReference>
<sequence>MSVPVGVGVVGAGVISTQYLTNLADFADVEVRHVADLDPARAKQTADRFGVPRSGDLDGLLDDDGVDIVVNLTVPAAHVEVSLAALLAGKHVWTEKPIATGRDGARLLLDTAERTGLRVGSAPDTVLGGGISAARRLIEAGEIGEPLTALALMQNPGPHQWHPDPAFLFAEGGGPLLDIGPYYLTTLVHLLGPITRVTASTSRSRETRVIGSGPSAGREFPVEVPTHVVALYEFAGGRTAQCTFSFDSPLRRTLFEVTGTEATLVVPDPNRFDGNPTLVSETQSLAEIVRDRREIRVPAVQATRGVGVLELARSIAAGVPERASGTLALHVLDVMLATLEAGERGASVAIAGADTVTVPPALPEDWNPYRAEIA</sequence>
<dbReference type="SUPFAM" id="SSF51735">
    <property type="entry name" value="NAD(P)-binding Rossmann-fold domains"/>
    <property type="match status" value="1"/>
</dbReference>
<feature type="domain" description="Gfo/Idh/MocA-like oxidoreductase N-terminal" evidence="2">
    <location>
        <begin position="6"/>
        <end position="120"/>
    </location>
</feature>
<feature type="domain" description="GFO/IDH/MocA-like oxidoreductase" evidence="3">
    <location>
        <begin position="133"/>
        <end position="264"/>
    </location>
</feature>
<protein>
    <submittedName>
        <fullName evidence="4">Gfo/Idh/MocA family oxidoreductase</fullName>
    </submittedName>
</protein>
<reference evidence="4 5" key="1">
    <citation type="submission" date="2024-03" db="EMBL/GenBank/DDBJ databases">
        <title>Draft genome sequence of Pseudonocardia nematodicida JCM 31783.</title>
        <authorList>
            <person name="Butdee W."/>
            <person name="Duangmal K."/>
        </authorList>
    </citation>
    <scope>NUCLEOTIDE SEQUENCE [LARGE SCALE GENOMIC DNA]</scope>
    <source>
        <strain evidence="4 5">JCM 31783</strain>
    </source>
</reference>
<dbReference type="EMBL" id="JBEDNQ010000010">
    <property type="protein sequence ID" value="MEQ3553211.1"/>
    <property type="molecule type" value="Genomic_DNA"/>
</dbReference>
<evidence type="ECO:0000259" key="2">
    <source>
        <dbReference type="Pfam" id="PF01408"/>
    </source>
</evidence>
<keyword evidence="1" id="KW-0560">Oxidoreductase</keyword>